<keyword evidence="2" id="KW-1185">Reference proteome</keyword>
<proteinExistence type="predicted"/>
<reference evidence="1 2" key="1">
    <citation type="submission" date="2021-06" db="EMBL/GenBank/DDBJ databases">
        <title>A haploid diamondback moth (Plutella xylostella L.) genome assembly resolves 31 chromosomes and identifies a diamide resistance mutation.</title>
        <authorList>
            <person name="Ward C.M."/>
            <person name="Perry K.D."/>
            <person name="Baker G."/>
            <person name="Powis K."/>
            <person name="Heckel D.G."/>
            <person name="Baxter S.W."/>
        </authorList>
    </citation>
    <scope>NUCLEOTIDE SEQUENCE [LARGE SCALE GENOMIC DNA]</scope>
    <source>
        <strain evidence="1 2">LV</strain>
        <tissue evidence="1">Single pupa</tissue>
    </source>
</reference>
<dbReference type="EMBL" id="JAHIBW010000006">
    <property type="protein sequence ID" value="KAG7309985.1"/>
    <property type="molecule type" value="Genomic_DNA"/>
</dbReference>
<gene>
    <name evidence="1" type="ORF">JYU34_004508</name>
</gene>
<protein>
    <submittedName>
        <fullName evidence="1">Uncharacterized protein</fullName>
    </submittedName>
</protein>
<dbReference type="Proteomes" id="UP000823941">
    <property type="component" value="Chromosome 6"/>
</dbReference>
<evidence type="ECO:0000313" key="1">
    <source>
        <dbReference type="EMBL" id="KAG7309985.1"/>
    </source>
</evidence>
<evidence type="ECO:0000313" key="2">
    <source>
        <dbReference type="Proteomes" id="UP000823941"/>
    </source>
</evidence>
<comment type="caution">
    <text evidence="1">The sequence shown here is derived from an EMBL/GenBank/DDBJ whole genome shotgun (WGS) entry which is preliminary data.</text>
</comment>
<organism evidence="1 2">
    <name type="scientific">Plutella xylostella</name>
    <name type="common">Diamondback moth</name>
    <name type="synonym">Plutella maculipennis</name>
    <dbReference type="NCBI Taxonomy" id="51655"/>
    <lineage>
        <taxon>Eukaryota</taxon>
        <taxon>Metazoa</taxon>
        <taxon>Ecdysozoa</taxon>
        <taxon>Arthropoda</taxon>
        <taxon>Hexapoda</taxon>
        <taxon>Insecta</taxon>
        <taxon>Pterygota</taxon>
        <taxon>Neoptera</taxon>
        <taxon>Endopterygota</taxon>
        <taxon>Lepidoptera</taxon>
        <taxon>Glossata</taxon>
        <taxon>Ditrysia</taxon>
        <taxon>Yponomeutoidea</taxon>
        <taxon>Plutellidae</taxon>
        <taxon>Plutella</taxon>
    </lineage>
</organism>
<accession>A0ABQ7QY61</accession>
<sequence>MFQFYKCTSIMQRNVAVFIIAFLLLCLSCNYTFPLHRDLKNFIGGKEENTSIIPCSQDPLVNEAQSSESKQNHADSKTCTLNHTFSEDDLRHYEQKVIMKKYPYLDMKEFEQLRPPLKVVRQNAKFAQDEEPLCPPEHSLCNGIVVEEGPDVEIINRGLSGFFLPAVSKITVLKDETPRSDDILIPRVPLSDPALESLHNDVVEFYKQLNSVNKD</sequence>
<name>A0ABQ7QY61_PLUXY</name>